<feature type="region of interest" description="Disordered" evidence="4">
    <location>
        <begin position="225"/>
        <end position="245"/>
    </location>
</feature>
<evidence type="ECO:0000259" key="5">
    <source>
        <dbReference type="PROSITE" id="PS50893"/>
    </source>
</evidence>
<feature type="domain" description="ABC transporter" evidence="5">
    <location>
        <begin position="8"/>
        <end position="243"/>
    </location>
</feature>
<dbReference type="GO" id="GO:0022857">
    <property type="term" value="F:transmembrane transporter activity"/>
    <property type="evidence" value="ECO:0007669"/>
    <property type="project" value="TreeGrafter"/>
</dbReference>
<evidence type="ECO:0000256" key="2">
    <source>
        <dbReference type="ARBA" id="ARBA00022741"/>
    </source>
</evidence>
<proteinExistence type="predicted"/>
<dbReference type="Pfam" id="PF00005">
    <property type="entry name" value="ABC_tran"/>
    <property type="match status" value="1"/>
</dbReference>
<dbReference type="GO" id="GO:0016887">
    <property type="term" value="F:ATP hydrolysis activity"/>
    <property type="evidence" value="ECO:0007669"/>
    <property type="project" value="InterPro"/>
</dbReference>
<dbReference type="InterPro" id="IPR003439">
    <property type="entry name" value="ABC_transporter-like_ATP-bd"/>
</dbReference>
<dbReference type="PANTHER" id="PTHR24220">
    <property type="entry name" value="IMPORT ATP-BINDING PROTEIN"/>
    <property type="match status" value="1"/>
</dbReference>
<dbReference type="InterPro" id="IPR027417">
    <property type="entry name" value="P-loop_NTPase"/>
</dbReference>
<dbReference type="PROSITE" id="PS50893">
    <property type="entry name" value="ABC_TRANSPORTER_2"/>
    <property type="match status" value="1"/>
</dbReference>
<reference evidence="6" key="1">
    <citation type="submission" date="2024-05" db="EMBL/GenBank/DDBJ databases">
        <title>Planctomycetes of the genus Singulisphaera possess chitinolytic capabilities.</title>
        <authorList>
            <person name="Ivanova A."/>
        </authorList>
    </citation>
    <scope>NUCLEOTIDE SEQUENCE</scope>
    <source>
        <strain evidence="6">Ch08T</strain>
    </source>
</reference>
<name>A0AAU7C961_9BACT</name>
<dbReference type="GO" id="GO:0005524">
    <property type="term" value="F:ATP binding"/>
    <property type="evidence" value="ECO:0007669"/>
    <property type="project" value="UniProtKB-KW"/>
</dbReference>
<dbReference type="RefSeq" id="WP_406694420.1">
    <property type="nucleotide sequence ID" value="NZ_CP155447.1"/>
</dbReference>
<protein>
    <submittedName>
        <fullName evidence="6">ABC transporter ATP-binding protein</fullName>
    </submittedName>
</protein>
<gene>
    <name evidence="6" type="ORF">V5E97_25425</name>
</gene>
<organism evidence="6">
    <name type="scientific">Singulisphaera sp. Ch08</name>
    <dbReference type="NCBI Taxonomy" id="3120278"/>
    <lineage>
        <taxon>Bacteria</taxon>
        <taxon>Pseudomonadati</taxon>
        <taxon>Planctomycetota</taxon>
        <taxon>Planctomycetia</taxon>
        <taxon>Isosphaerales</taxon>
        <taxon>Isosphaeraceae</taxon>
        <taxon>Singulisphaera</taxon>
    </lineage>
</organism>
<dbReference type="InterPro" id="IPR017911">
    <property type="entry name" value="MacB-like_ATP-bd"/>
</dbReference>
<dbReference type="EMBL" id="CP155447">
    <property type="protein sequence ID" value="XBH01677.1"/>
    <property type="molecule type" value="Genomic_DNA"/>
</dbReference>
<evidence type="ECO:0000256" key="4">
    <source>
        <dbReference type="SAM" id="MobiDB-lite"/>
    </source>
</evidence>
<dbReference type="Gene3D" id="3.40.50.300">
    <property type="entry name" value="P-loop containing nucleotide triphosphate hydrolases"/>
    <property type="match status" value="1"/>
</dbReference>
<dbReference type="InterPro" id="IPR015854">
    <property type="entry name" value="ABC_transpr_LolD-like"/>
</dbReference>
<dbReference type="InterPro" id="IPR003593">
    <property type="entry name" value="AAA+_ATPase"/>
</dbReference>
<dbReference type="PROSITE" id="PS00211">
    <property type="entry name" value="ABC_TRANSPORTER_1"/>
    <property type="match status" value="1"/>
</dbReference>
<evidence type="ECO:0000313" key="6">
    <source>
        <dbReference type="EMBL" id="XBH01677.1"/>
    </source>
</evidence>
<evidence type="ECO:0000256" key="1">
    <source>
        <dbReference type="ARBA" id="ARBA00022448"/>
    </source>
</evidence>
<accession>A0AAU7C961</accession>
<dbReference type="CDD" id="cd03255">
    <property type="entry name" value="ABC_MJ0796_LolCDE_FtsE"/>
    <property type="match status" value="1"/>
</dbReference>
<dbReference type="SMART" id="SM00382">
    <property type="entry name" value="AAA"/>
    <property type="match status" value="1"/>
</dbReference>
<dbReference type="AlphaFoldDB" id="A0AAU7C961"/>
<keyword evidence="1" id="KW-0813">Transport</keyword>
<evidence type="ECO:0000256" key="3">
    <source>
        <dbReference type="ARBA" id="ARBA00022840"/>
    </source>
</evidence>
<feature type="compositionally biased region" description="Pro residues" evidence="4">
    <location>
        <begin position="230"/>
        <end position="245"/>
    </location>
</feature>
<dbReference type="SUPFAM" id="SSF52540">
    <property type="entry name" value="P-loop containing nucleoside triphosphate hydrolases"/>
    <property type="match status" value="1"/>
</dbReference>
<dbReference type="GO" id="GO:0005886">
    <property type="term" value="C:plasma membrane"/>
    <property type="evidence" value="ECO:0007669"/>
    <property type="project" value="TreeGrafter"/>
</dbReference>
<sequence>MSRDAPALVAQNLHRSFGSGDEAVHVLCDVSLELDEGQVLLIMGPSGSGKSTLLAVLSGLLRPDQGQVRILGEDLWRMRETDRERFRLRHFGFVFQGFNLFPSLTAGEQLEMVVRWGEGASRRDARRRVGEILERLGLSRRAHLRADRLSGGEKQRVAVGRALLKSPRFCFADEPTGSLDWVHGEQVIELLQSAARERGAALFVVGHDPRLVPYADRVLHLADGRLTDEIPPPATQTPTPGEVPS</sequence>
<keyword evidence="2" id="KW-0547">Nucleotide-binding</keyword>
<dbReference type="InterPro" id="IPR017871">
    <property type="entry name" value="ABC_transporter-like_CS"/>
</dbReference>
<keyword evidence="3 6" id="KW-0067">ATP-binding</keyword>